<dbReference type="Gene3D" id="1.10.287.470">
    <property type="entry name" value="Helix hairpin bin"/>
    <property type="match status" value="1"/>
</dbReference>
<dbReference type="GO" id="GO:0060003">
    <property type="term" value="P:copper ion export"/>
    <property type="evidence" value="ECO:0007669"/>
    <property type="project" value="TreeGrafter"/>
</dbReference>
<proteinExistence type="inferred from homology"/>
<evidence type="ECO:0000256" key="1">
    <source>
        <dbReference type="ARBA" id="ARBA00009477"/>
    </source>
</evidence>
<gene>
    <name evidence="6" type="ORF">GbCGDNIH9_1271</name>
</gene>
<evidence type="ECO:0000259" key="4">
    <source>
        <dbReference type="Pfam" id="PF25954"/>
    </source>
</evidence>
<protein>
    <submittedName>
        <fullName evidence="6">Cobalt-zinc-cadmium resistance protein czcB</fullName>
    </submittedName>
</protein>
<dbReference type="InterPro" id="IPR058792">
    <property type="entry name" value="Beta-barrel_RND_2"/>
</dbReference>
<dbReference type="GO" id="GO:0030288">
    <property type="term" value="C:outer membrane-bounded periplasmic space"/>
    <property type="evidence" value="ECO:0007669"/>
    <property type="project" value="TreeGrafter"/>
</dbReference>
<keyword evidence="3" id="KW-0472">Membrane</keyword>
<dbReference type="EMBL" id="CP018191">
    <property type="protein sequence ID" value="APH54570.1"/>
    <property type="molecule type" value="Genomic_DNA"/>
</dbReference>
<dbReference type="PANTHER" id="PTHR30097:SF4">
    <property type="entry name" value="SLR6042 PROTEIN"/>
    <property type="match status" value="1"/>
</dbReference>
<dbReference type="NCBIfam" id="TIGR01730">
    <property type="entry name" value="RND_mfp"/>
    <property type="match status" value="1"/>
</dbReference>
<feature type="transmembrane region" description="Helical" evidence="3">
    <location>
        <begin position="28"/>
        <end position="47"/>
    </location>
</feature>
<evidence type="ECO:0000256" key="3">
    <source>
        <dbReference type="SAM" id="Phobius"/>
    </source>
</evidence>
<dbReference type="InterPro" id="IPR006143">
    <property type="entry name" value="RND_pump_MFP"/>
</dbReference>
<feature type="domain" description="CzcB-like barrel-sandwich hybrid" evidence="5">
    <location>
        <begin position="95"/>
        <end position="244"/>
    </location>
</feature>
<dbReference type="GO" id="GO:0015679">
    <property type="term" value="P:plasma membrane copper ion transport"/>
    <property type="evidence" value="ECO:0007669"/>
    <property type="project" value="TreeGrafter"/>
</dbReference>
<dbReference type="Pfam" id="PF25973">
    <property type="entry name" value="BSH_CzcB"/>
    <property type="match status" value="1"/>
</dbReference>
<feature type="domain" description="CusB-like beta-barrel" evidence="4">
    <location>
        <begin position="248"/>
        <end position="318"/>
    </location>
</feature>
<comment type="similarity">
    <text evidence="1">Belongs to the membrane fusion protein (MFP) (TC 8.A.1) family.</text>
</comment>
<evidence type="ECO:0000313" key="7">
    <source>
        <dbReference type="Proteomes" id="UP000182373"/>
    </source>
</evidence>
<dbReference type="Proteomes" id="UP000182373">
    <property type="component" value="Chromosome"/>
</dbReference>
<keyword evidence="3" id="KW-1133">Transmembrane helix</keyword>
<dbReference type="InterPro" id="IPR051909">
    <property type="entry name" value="MFP_Cation_Efflux"/>
</dbReference>
<dbReference type="Pfam" id="PF25954">
    <property type="entry name" value="Beta-barrel_RND_2"/>
    <property type="match status" value="1"/>
</dbReference>
<reference evidence="7" key="1">
    <citation type="submission" date="2016-11" db="EMBL/GenBank/DDBJ databases">
        <title>Comparative genomic and phenotypic analysis of Granulibacter bethesdensis clinical isolates from patients with chronic granulomatous disease.</title>
        <authorList>
            <person name="Zarember K.A."/>
            <person name="Porcella S.F."/>
            <person name="Chu J."/>
            <person name="Ding L."/>
            <person name="Dahlstrom E."/>
            <person name="Barbian K."/>
            <person name="Martens C."/>
            <person name="Sykora L."/>
            <person name="Kramer S."/>
            <person name="Pettinato A.M."/>
            <person name="Hong H."/>
            <person name="Wald G."/>
            <person name="Berg L.J."/>
            <person name="Rogge L.S."/>
            <person name="Greenberg D.E."/>
            <person name="Falcone E.L."/>
            <person name="Neves J.F."/>
            <person name="Simoes M.J."/>
            <person name="Casal M."/>
            <person name="Rodriguez-Lopez F.C."/>
            <person name="Zelazny A."/>
            <person name="Gallin J.I."/>
            <person name="Holland S.M."/>
        </authorList>
    </citation>
    <scope>NUCLEOTIDE SEQUENCE [LARGE SCALE GENOMIC DNA]</scope>
    <source>
        <strain evidence="7">NIH9.1</strain>
    </source>
</reference>
<sequence length="396" mass="42928">MQEQYCVTFRSCSSYCSFYFISGWSRKSLFLVMLLPLLLLGATLYAAESDLKPILLKLDKKEIQAAGIEVAKVIPETGMTEATLQGVVQAPPRQVRVVAAPAGGLVEAVLVDPDEMVQQGQPIAILRSTELVEAQRLYLEAEAGATLAEERLTRDESMFREHIIPERRLLTTRAEASFARSRLDERLQMLPLLGMDAANIAVLKKTRKISPTLTILAPVSGTVLQRQSMAGERVAQAAPLFTIAHLNPLWVHLQVPLARAASLAPGNKVSVSTFGGQGQVIRVGRSVDPTTQATSATAEITEGTEGLRPGQAVTVSVQLEQSGMPQWRVPVGAVIRHHNHNWVFVQTEGGFRAQPVIVIGETSTYTSIRGHLSVQDNVAVEGMLPLLAELTKADGS</sequence>
<keyword evidence="3" id="KW-0812">Transmembrane</keyword>
<dbReference type="GO" id="GO:0046914">
    <property type="term" value="F:transition metal ion binding"/>
    <property type="evidence" value="ECO:0007669"/>
    <property type="project" value="TreeGrafter"/>
</dbReference>
<dbReference type="Gene3D" id="2.40.420.20">
    <property type="match status" value="1"/>
</dbReference>
<dbReference type="InterPro" id="IPR058647">
    <property type="entry name" value="BSH_CzcB-like"/>
</dbReference>
<name>A0AAC9KED0_9PROT</name>
<dbReference type="Gene3D" id="2.40.50.100">
    <property type="match status" value="1"/>
</dbReference>
<dbReference type="PANTHER" id="PTHR30097">
    <property type="entry name" value="CATION EFFLUX SYSTEM PROTEIN CUSB"/>
    <property type="match status" value="1"/>
</dbReference>
<accession>A0AAC9KED0</accession>
<evidence type="ECO:0000259" key="5">
    <source>
        <dbReference type="Pfam" id="PF25973"/>
    </source>
</evidence>
<evidence type="ECO:0000256" key="2">
    <source>
        <dbReference type="ARBA" id="ARBA00022448"/>
    </source>
</evidence>
<dbReference type="GO" id="GO:0016020">
    <property type="term" value="C:membrane"/>
    <property type="evidence" value="ECO:0007669"/>
    <property type="project" value="InterPro"/>
</dbReference>
<organism evidence="6 7">
    <name type="scientific">Granulibacter bethesdensis</name>
    <dbReference type="NCBI Taxonomy" id="364410"/>
    <lineage>
        <taxon>Bacteria</taxon>
        <taxon>Pseudomonadati</taxon>
        <taxon>Pseudomonadota</taxon>
        <taxon>Alphaproteobacteria</taxon>
        <taxon>Acetobacterales</taxon>
        <taxon>Acetobacteraceae</taxon>
        <taxon>Granulibacter</taxon>
    </lineage>
</organism>
<keyword evidence="2" id="KW-0813">Transport</keyword>
<dbReference type="GO" id="GO:0022857">
    <property type="term" value="F:transmembrane transporter activity"/>
    <property type="evidence" value="ECO:0007669"/>
    <property type="project" value="InterPro"/>
</dbReference>
<evidence type="ECO:0000313" key="6">
    <source>
        <dbReference type="EMBL" id="APH54570.1"/>
    </source>
</evidence>
<dbReference type="AlphaFoldDB" id="A0AAC9KED0"/>
<dbReference type="Gene3D" id="2.40.30.170">
    <property type="match status" value="1"/>
</dbReference>
<dbReference type="SUPFAM" id="SSF111369">
    <property type="entry name" value="HlyD-like secretion proteins"/>
    <property type="match status" value="1"/>
</dbReference>